<keyword evidence="8" id="KW-1185">Reference proteome</keyword>
<keyword evidence="3" id="KW-0963">Cytoplasm</keyword>
<comment type="subcellular location">
    <subcellularLocation>
        <location evidence="1">Cytoplasm</location>
        <location evidence="1">Cytoskeleton</location>
    </subcellularLocation>
</comment>
<sequence length="272" mass="29921">FVAHNAQLRCEIALHRNACGALCPAAGSVLGCLLVRDRIAVATERWWQLLAGEAVLLARFISTLTACTSRDIPVYLPRTSPNVPYRLLTFLLLPGVEVCLLCGSQPSLLHIENELVERFWRPAFDALQLGPALSHRGFVLHTPLHPGVLGLLLVNPSVQQSVCSVQPHGPEPARKSKLSLESRRAALRSFYLFVSETYFTSNLDAAKEPDSNAAHVRASTEVTECYTCTKHYRCYALTKGVHLLCVLFSTEVPTFSLRSASHAILKSVAHLL</sequence>
<reference evidence="7" key="2">
    <citation type="submission" date="2025-09" db="UniProtKB">
        <authorList>
            <consortium name="Ensembl"/>
        </authorList>
    </citation>
    <scope>IDENTIFICATION</scope>
</reference>
<reference evidence="7" key="1">
    <citation type="submission" date="2025-08" db="UniProtKB">
        <authorList>
            <consortium name="Ensembl"/>
        </authorList>
    </citation>
    <scope>IDENTIFICATION</scope>
</reference>
<accession>A0A8C4R580</accession>
<dbReference type="InterPro" id="IPR043971">
    <property type="entry name" value="FUZ/MON1/HPS1_longin_2"/>
</dbReference>
<evidence type="ECO:0000256" key="4">
    <source>
        <dbReference type="ARBA" id="ARBA00023212"/>
    </source>
</evidence>
<dbReference type="GO" id="GO:0005856">
    <property type="term" value="C:cytoskeleton"/>
    <property type="evidence" value="ECO:0007669"/>
    <property type="project" value="UniProtKB-SubCell"/>
</dbReference>
<dbReference type="AlphaFoldDB" id="A0A8C4R580"/>
<dbReference type="PANTHER" id="PTHR13559">
    <property type="entry name" value="INTRACELLULAR TRAFFIC PROTEIN-RELATED"/>
    <property type="match status" value="1"/>
</dbReference>
<evidence type="ECO:0000313" key="7">
    <source>
        <dbReference type="Ensembl" id="ENSEBUP00000024898.1"/>
    </source>
</evidence>
<evidence type="ECO:0000259" key="6">
    <source>
        <dbReference type="Pfam" id="PF19038"/>
    </source>
</evidence>
<dbReference type="OMA" id="NETHRCL"/>
<feature type="domain" description="FUZ/MON1/HPS1 third Longin" evidence="6">
    <location>
        <begin position="147"/>
        <end position="268"/>
    </location>
</feature>
<dbReference type="Proteomes" id="UP000694388">
    <property type="component" value="Unplaced"/>
</dbReference>
<evidence type="ECO:0000259" key="5">
    <source>
        <dbReference type="Pfam" id="PF19037"/>
    </source>
</evidence>
<evidence type="ECO:0000256" key="2">
    <source>
        <dbReference type="ARBA" id="ARBA00008550"/>
    </source>
</evidence>
<dbReference type="GO" id="GO:0016192">
    <property type="term" value="P:vesicle-mediated transport"/>
    <property type="evidence" value="ECO:0007669"/>
    <property type="project" value="InterPro"/>
</dbReference>
<dbReference type="PANTHER" id="PTHR13559:SF1">
    <property type="entry name" value="PROTEIN FUZZY HOMOLOG"/>
    <property type="match status" value="1"/>
</dbReference>
<dbReference type="Ensembl" id="ENSEBUT00000025474.1">
    <property type="protein sequence ID" value="ENSEBUP00000024898.1"/>
    <property type="gene ID" value="ENSEBUG00000015380.1"/>
</dbReference>
<evidence type="ECO:0000313" key="8">
    <source>
        <dbReference type="Proteomes" id="UP000694388"/>
    </source>
</evidence>
<feature type="domain" description="FUZ/MON1/HPS1 second Longin" evidence="5">
    <location>
        <begin position="28"/>
        <end position="121"/>
    </location>
</feature>
<dbReference type="GO" id="GO:1905515">
    <property type="term" value="P:non-motile cilium assembly"/>
    <property type="evidence" value="ECO:0007669"/>
    <property type="project" value="TreeGrafter"/>
</dbReference>
<protein>
    <submittedName>
        <fullName evidence="7">Uncharacterized protein</fullName>
    </submittedName>
</protein>
<evidence type="ECO:0000256" key="1">
    <source>
        <dbReference type="ARBA" id="ARBA00004245"/>
    </source>
</evidence>
<proteinExistence type="inferred from homology"/>
<dbReference type="InterPro" id="IPR043970">
    <property type="entry name" value="FUZ/MON1/HPS1_longin_3"/>
</dbReference>
<comment type="similarity">
    <text evidence="2">Belongs to the fuzzy family.</text>
</comment>
<evidence type="ECO:0000256" key="3">
    <source>
        <dbReference type="ARBA" id="ARBA00022490"/>
    </source>
</evidence>
<dbReference type="Pfam" id="PF19038">
    <property type="entry name" value="Fuz_longin_3"/>
    <property type="match status" value="1"/>
</dbReference>
<dbReference type="InterPro" id="IPR026069">
    <property type="entry name" value="Fuzzy"/>
</dbReference>
<name>A0A8C4R580_EPTBU</name>
<keyword evidence="4" id="KW-0206">Cytoskeleton</keyword>
<organism evidence="7 8">
    <name type="scientific">Eptatretus burgeri</name>
    <name type="common">Inshore hagfish</name>
    <dbReference type="NCBI Taxonomy" id="7764"/>
    <lineage>
        <taxon>Eukaryota</taxon>
        <taxon>Metazoa</taxon>
        <taxon>Chordata</taxon>
        <taxon>Craniata</taxon>
        <taxon>Vertebrata</taxon>
        <taxon>Cyclostomata</taxon>
        <taxon>Myxini</taxon>
        <taxon>Myxiniformes</taxon>
        <taxon>Myxinidae</taxon>
        <taxon>Eptatretinae</taxon>
        <taxon>Eptatretus</taxon>
    </lineage>
</organism>
<dbReference type="GeneTree" id="ENSGT00390000010727"/>
<dbReference type="Pfam" id="PF19037">
    <property type="entry name" value="Fuz_longin_2"/>
    <property type="match status" value="1"/>
</dbReference>